<evidence type="ECO:0000256" key="3">
    <source>
        <dbReference type="ARBA" id="ARBA00022741"/>
    </source>
</evidence>
<evidence type="ECO:0000313" key="7">
    <source>
        <dbReference type="EMBL" id="TWB72457.1"/>
    </source>
</evidence>
<gene>
    <name evidence="7" type="ORF">FBZ95_106172</name>
</gene>
<evidence type="ECO:0000259" key="6">
    <source>
        <dbReference type="PROSITE" id="PS50893"/>
    </source>
</evidence>
<dbReference type="PANTHER" id="PTHR46743:SF2">
    <property type="entry name" value="TEICHOIC ACIDS EXPORT ATP-BINDING PROTEIN TAGH"/>
    <property type="match status" value="1"/>
</dbReference>
<dbReference type="CDD" id="cd10147">
    <property type="entry name" value="Wzt_C-like"/>
    <property type="match status" value="1"/>
</dbReference>
<sequence length="416" mass="46052">MTAAIEVRGVGKEYFRGVHHTRTRLLSQTISQWGSRLVGRSLDEDYSAVDVEPFWALKDVSLTIEQGKVVGIIGRNGSGKSTLLKIMAQITAPTTGELKLNGRAGALLEVGTGFHPELSGRENVFLNGAILGMSRGEIARKFDEIVDFSGVEAFIDTPVKRFSSGMHMRLAFAIAAHLDPEILIIDEVLAVGDAEFQRKCLAKMKEVTSDGRTVVFVSHHMNTVINFCSECVLLEKGAIQAIDRPRAIADIYFSSENRRARASLDFAWDSRPGDDIARLCGARILDADLKEREDFDRGEKIGLEMTFEVLKPGYGLLPNFHVFMQDQCAFVSSPQQEEELVPGVYKSTMWIPASFLNTGFYVISIALTSLNPMLIHFYTQEVLRFRVSEKQGLGVGFDIPGVVRPTIDWNVALTDG</sequence>
<name>A0A560JNB6_9BRAD</name>
<evidence type="ECO:0000256" key="4">
    <source>
        <dbReference type="ARBA" id="ARBA00022840"/>
    </source>
</evidence>
<dbReference type="PANTHER" id="PTHR46743">
    <property type="entry name" value="TEICHOIC ACIDS EXPORT ATP-BINDING PROTEIN TAGH"/>
    <property type="match status" value="1"/>
</dbReference>
<dbReference type="InterPro" id="IPR003593">
    <property type="entry name" value="AAA+_ATPase"/>
</dbReference>
<dbReference type="STRING" id="1399419.A5906_33470"/>
<dbReference type="GO" id="GO:0140359">
    <property type="term" value="F:ABC-type transporter activity"/>
    <property type="evidence" value="ECO:0007669"/>
    <property type="project" value="InterPro"/>
</dbReference>
<dbReference type="Gene3D" id="3.40.50.300">
    <property type="entry name" value="P-loop containing nucleotide triphosphate hydrolases"/>
    <property type="match status" value="1"/>
</dbReference>
<dbReference type="AlphaFoldDB" id="A0A560JNB6"/>
<keyword evidence="3" id="KW-0547">Nucleotide-binding</keyword>
<dbReference type="SUPFAM" id="SSF52540">
    <property type="entry name" value="P-loop containing nucleoside triphosphate hydrolases"/>
    <property type="match status" value="1"/>
</dbReference>
<dbReference type="InterPro" id="IPR015860">
    <property type="entry name" value="ABC_transpr_TagH-like"/>
</dbReference>
<dbReference type="OrthoDB" id="9778870at2"/>
<dbReference type="GO" id="GO:0005524">
    <property type="term" value="F:ATP binding"/>
    <property type="evidence" value="ECO:0007669"/>
    <property type="project" value="UniProtKB-KW"/>
</dbReference>
<dbReference type="SMART" id="SM00382">
    <property type="entry name" value="AAA"/>
    <property type="match status" value="1"/>
</dbReference>
<dbReference type="Pfam" id="PF00005">
    <property type="entry name" value="ABC_tran"/>
    <property type="match status" value="1"/>
</dbReference>
<dbReference type="InterPro" id="IPR050683">
    <property type="entry name" value="Bact_Polysacc_Export_ATP-bd"/>
</dbReference>
<dbReference type="RefSeq" id="WP_080136181.1">
    <property type="nucleotide sequence ID" value="NZ_LWIG01000012.1"/>
</dbReference>
<dbReference type="Proteomes" id="UP000315914">
    <property type="component" value="Unassembled WGS sequence"/>
</dbReference>
<dbReference type="InterPro" id="IPR027417">
    <property type="entry name" value="P-loop_NTPase"/>
</dbReference>
<proteinExistence type="inferred from homology"/>
<evidence type="ECO:0000256" key="2">
    <source>
        <dbReference type="ARBA" id="ARBA00022448"/>
    </source>
</evidence>
<keyword evidence="8" id="KW-1185">Reference proteome</keyword>
<evidence type="ECO:0000256" key="5">
    <source>
        <dbReference type="ARBA" id="ARBA00024722"/>
    </source>
</evidence>
<dbReference type="CDD" id="cd03220">
    <property type="entry name" value="ABC_KpsT_Wzt"/>
    <property type="match status" value="1"/>
</dbReference>
<organism evidence="7 8">
    <name type="scientific">Bradyrhizobium sacchari</name>
    <dbReference type="NCBI Taxonomy" id="1399419"/>
    <lineage>
        <taxon>Bacteria</taxon>
        <taxon>Pseudomonadati</taxon>
        <taxon>Pseudomonadota</taxon>
        <taxon>Alphaproteobacteria</taxon>
        <taxon>Hyphomicrobiales</taxon>
        <taxon>Nitrobacteraceae</taxon>
        <taxon>Bradyrhizobium</taxon>
    </lineage>
</organism>
<accession>A0A560JNB6</accession>
<keyword evidence="4 7" id="KW-0067">ATP-binding</keyword>
<dbReference type="GO" id="GO:0016887">
    <property type="term" value="F:ATP hydrolysis activity"/>
    <property type="evidence" value="ECO:0007669"/>
    <property type="project" value="InterPro"/>
</dbReference>
<evidence type="ECO:0000256" key="1">
    <source>
        <dbReference type="ARBA" id="ARBA00005417"/>
    </source>
</evidence>
<keyword evidence="2" id="KW-0813">Transport</keyword>
<evidence type="ECO:0000313" key="8">
    <source>
        <dbReference type="Proteomes" id="UP000315914"/>
    </source>
</evidence>
<dbReference type="InterPro" id="IPR029439">
    <property type="entry name" value="Wzt_C"/>
</dbReference>
<dbReference type="InterPro" id="IPR003439">
    <property type="entry name" value="ABC_transporter-like_ATP-bd"/>
</dbReference>
<dbReference type="PROSITE" id="PS50893">
    <property type="entry name" value="ABC_TRANSPORTER_2"/>
    <property type="match status" value="1"/>
</dbReference>
<dbReference type="EMBL" id="VITW01000006">
    <property type="protein sequence ID" value="TWB72457.1"/>
    <property type="molecule type" value="Genomic_DNA"/>
</dbReference>
<feature type="domain" description="ABC transporter" evidence="6">
    <location>
        <begin position="41"/>
        <end position="261"/>
    </location>
</feature>
<comment type="caution">
    <text evidence="7">The sequence shown here is derived from an EMBL/GenBank/DDBJ whole genome shotgun (WGS) entry which is preliminary data.</text>
</comment>
<dbReference type="GO" id="GO:0016020">
    <property type="term" value="C:membrane"/>
    <property type="evidence" value="ECO:0007669"/>
    <property type="project" value="InterPro"/>
</dbReference>
<comment type="similarity">
    <text evidence="1">Belongs to the ABC transporter superfamily.</text>
</comment>
<protein>
    <submittedName>
        <fullName evidence="7">Lipopolysaccharide transport system ATP-binding protein</fullName>
    </submittedName>
</protein>
<reference evidence="7 8" key="1">
    <citation type="submission" date="2019-06" db="EMBL/GenBank/DDBJ databases">
        <title>Genomic Encyclopedia of Type Strains, Phase IV (KMG-V): Genome sequencing to study the core and pangenomes of soil and plant-associated prokaryotes.</title>
        <authorList>
            <person name="Whitman W."/>
        </authorList>
    </citation>
    <scope>NUCLEOTIDE SEQUENCE [LARGE SCALE GENOMIC DNA]</scope>
    <source>
        <strain evidence="7 8">BR 10556</strain>
    </source>
</reference>
<comment type="function">
    <text evidence="5">Involved in beta-(1--&gt;2)glucan export. Transmembrane domains (TMD) form a pore in the inner membrane and the ATP-binding domain (NBD) is responsible for energy generation.</text>
</comment>